<dbReference type="EMBL" id="LNCD01000150">
    <property type="protein sequence ID" value="KWV40220.1"/>
    <property type="molecule type" value="Genomic_DNA"/>
</dbReference>
<proteinExistence type="predicted"/>
<reference evidence="2 4" key="1">
    <citation type="submission" date="2015-11" db="EMBL/GenBank/DDBJ databases">
        <title>Draft Genome Sequence of the Strain BR 10423 (Rhizobium sp.) isolated from nodules of Mimosa pudica.</title>
        <authorList>
            <person name="Barauna A.C."/>
            <person name="Zilli J.E."/>
            <person name="Simoes-Araujo J.L."/>
            <person name="Reis V.M."/>
            <person name="James E.K."/>
            <person name="Reis F.B.Jr."/>
            <person name="Rouws L.F."/>
            <person name="Passos S.R."/>
            <person name="Gois S.R."/>
        </authorList>
    </citation>
    <scope>NUCLEOTIDE SEQUENCE [LARGE SCALE GENOMIC DNA]</scope>
    <source>
        <strain evidence="2 4">BR10423</strain>
    </source>
</reference>
<dbReference type="RefSeq" id="WP_062368708.1">
    <property type="nucleotide sequence ID" value="NZ_LNCD01000023.1"/>
</dbReference>
<dbReference type="EMBL" id="LNCD01000023">
    <property type="protein sequence ID" value="KWV58402.1"/>
    <property type="molecule type" value="Genomic_DNA"/>
</dbReference>
<dbReference type="Proteomes" id="UP000068164">
    <property type="component" value="Unassembled WGS sequence"/>
</dbReference>
<feature type="non-terminal residue" evidence="2">
    <location>
        <position position="180"/>
    </location>
</feature>
<comment type="caution">
    <text evidence="2">The sequence shown here is derived from an EMBL/GenBank/DDBJ whole genome shotgun (WGS) entry which is preliminary data.</text>
</comment>
<accession>A0A120FDV1</accession>
<sequence>MTRQQTSQRSDIHGRITDTIIAALEQGVRPWTQPWHSAYPSDPVSRPLRFNGAPYSGINVILLWSEAITRGFASSTWMTFRQALELGGAVRKGESGTTVVFASSIIRTETADGGDDVERSIPFMKAYTVFNADQIDGLDARVQPTASLSDPFDRIGEAGRFFANTGAMIRHGGTSAYYAA</sequence>
<evidence type="ECO:0000313" key="4">
    <source>
        <dbReference type="Proteomes" id="UP000068164"/>
    </source>
</evidence>
<dbReference type="InterPro" id="IPR013610">
    <property type="entry name" value="ArdC_N"/>
</dbReference>
<dbReference type="OrthoDB" id="9792687at2"/>
<dbReference type="GO" id="GO:0003697">
    <property type="term" value="F:single-stranded DNA binding"/>
    <property type="evidence" value="ECO:0007669"/>
    <property type="project" value="InterPro"/>
</dbReference>
<keyword evidence="4" id="KW-1185">Reference proteome</keyword>
<dbReference type="AlphaFoldDB" id="A0A120FDV1"/>
<feature type="domain" description="N-terminal" evidence="1">
    <location>
        <begin position="11"/>
        <end position="130"/>
    </location>
</feature>
<organism evidence="2 4">
    <name type="scientific">Rhizobium altiplani</name>
    <dbReference type="NCBI Taxonomy" id="1864509"/>
    <lineage>
        <taxon>Bacteria</taxon>
        <taxon>Pseudomonadati</taxon>
        <taxon>Pseudomonadota</taxon>
        <taxon>Alphaproteobacteria</taxon>
        <taxon>Hyphomicrobiales</taxon>
        <taxon>Rhizobiaceae</taxon>
        <taxon>Rhizobium/Agrobacterium group</taxon>
        <taxon>Rhizobium</taxon>
    </lineage>
</organism>
<protein>
    <submittedName>
        <fullName evidence="2">Antirestriction protein ArdC</fullName>
    </submittedName>
</protein>
<evidence type="ECO:0000259" key="1">
    <source>
        <dbReference type="Pfam" id="PF08401"/>
    </source>
</evidence>
<evidence type="ECO:0000313" key="3">
    <source>
        <dbReference type="EMBL" id="KWV58402.1"/>
    </source>
</evidence>
<evidence type="ECO:0000313" key="2">
    <source>
        <dbReference type="EMBL" id="KWV40220.1"/>
    </source>
</evidence>
<name>A0A120FDV1_9HYPH</name>
<dbReference type="Pfam" id="PF08401">
    <property type="entry name" value="ArdcN"/>
    <property type="match status" value="1"/>
</dbReference>
<gene>
    <name evidence="2" type="ORF">AS026_26505</name>
    <name evidence="3" type="ORF">AS026_30525</name>
</gene>